<feature type="transmembrane region" description="Helical" evidence="1">
    <location>
        <begin position="193"/>
        <end position="209"/>
    </location>
</feature>
<feature type="transmembrane region" description="Helical" evidence="1">
    <location>
        <begin position="215"/>
        <end position="231"/>
    </location>
</feature>
<feature type="transmembrane region" description="Helical" evidence="1">
    <location>
        <begin position="129"/>
        <end position="153"/>
    </location>
</feature>
<feature type="transmembrane region" description="Helical" evidence="1">
    <location>
        <begin position="42"/>
        <end position="61"/>
    </location>
</feature>
<keyword evidence="1" id="KW-0812">Transmembrane</keyword>
<dbReference type="Proteomes" id="UP000192277">
    <property type="component" value="Unassembled WGS sequence"/>
</dbReference>
<protein>
    <recommendedName>
        <fullName evidence="4">O-antigen polymerase</fullName>
    </recommendedName>
</protein>
<keyword evidence="1" id="KW-0472">Membrane</keyword>
<reference evidence="2 3" key="1">
    <citation type="submission" date="2016-04" db="EMBL/GenBank/DDBJ databases">
        <authorList>
            <person name="Chen L."/>
            <person name="Zhuang W."/>
            <person name="Wang G."/>
        </authorList>
    </citation>
    <scope>NUCLEOTIDE SEQUENCE [LARGE SCALE GENOMIC DNA]</scope>
    <source>
        <strain evidence="3">GR20</strain>
    </source>
</reference>
<feature type="transmembrane region" description="Helical" evidence="1">
    <location>
        <begin position="364"/>
        <end position="383"/>
    </location>
</feature>
<feature type="transmembrane region" description="Helical" evidence="1">
    <location>
        <begin position="238"/>
        <end position="254"/>
    </location>
</feature>
<gene>
    <name evidence="2" type="ORF">A4D02_04730</name>
</gene>
<feature type="transmembrane region" description="Helical" evidence="1">
    <location>
        <begin position="165"/>
        <end position="186"/>
    </location>
</feature>
<evidence type="ECO:0008006" key="4">
    <source>
        <dbReference type="Google" id="ProtNLM"/>
    </source>
</evidence>
<sequence length="421" mass="47757">MDSFFLVVKLIFIFGMAAYVIFQKTDFCVLYLPVIFFTEKVVSDVSPAFLYYGVVCLLILVQVLKDPLFFRNNIWGVILIIYFLMLLNRSQDPVLIRPYVFTVCWFFISVPLIAGVYKKYSAEVIYKELSQVTLLILILFILNSMMSTVHHFAPAGMYGIKTGILYGNLYAAAFNTLPLAIFVVINRGINEKNLIYLGVATVAFFIVLLSLRRTVMALSGLAIIINMMTMLTREKAKIFLIAMAVLGAVGAFIYKETNFMSMLKQRVELRDLDDRAIGEEKRFLEYDLLYTDMFVYHAYSPWTGYDLFNSAGNYGNGILGDRSLHGDLTNIIHSSGLIGVTLYLLMMGTAFFKSFKSSTTYQERLIILFCCATFLAYTGSGRYTEGAASVLQMCVLMLPVSKQEEVPEEEEVYLFKQPEIV</sequence>
<evidence type="ECO:0000313" key="3">
    <source>
        <dbReference type="Proteomes" id="UP000192277"/>
    </source>
</evidence>
<comment type="caution">
    <text evidence="2">The sequence shown here is derived from an EMBL/GenBank/DDBJ whole genome shotgun (WGS) entry which is preliminary data.</text>
</comment>
<proteinExistence type="predicted"/>
<accession>A0ABX3P614</accession>
<keyword evidence="1" id="KW-1133">Transmembrane helix</keyword>
<feature type="transmembrane region" description="Helical" evidence="1">
    <location>
        <begin position="5"/>
        <end position="22"/>
    </location>
</feature>
<feature type="transmembrane region" description="Helical" evidence="1">
    <location>
        <begin position="68"/>
        <end position="87"/>
    </location>
</feature>
<dbReference type="EMBL" id="LWBO01000001">
    <property type="protein sequence ID" value="OQP55612.1"/>
    <property type="molecule type" value="Genomic_DNA"/>
</dbReference>
<feature type="transmembrane region" description="Helical" evidence="1">
    <location>
        <begin position="99"/>
        <end position="117"/>
    </location>
</feature>
<feature type="transmembrane region" description="Helical" evidence="1">
    <location>
        <begin position="331"/>
        <end position="352"/>
    </location>
</feature>
<name>A0ABX3P614_9BACT</name>
<organism evidence="2 3">
    <name type="scientific">Niastella koreensis</name>
    <dbReference type="NCBI Taxonomy" id="354356"/>
    <lineage>
        <taxon>Bacteria</taxon>
        <taxon>Pseudomonadati</taxon>
        <taxon>Bacteroidota</taxon>
        <taxon>Chitinophagia</taxon>
        <taxon>Chitinophagales</taxon>
        <taxon>Chitinophagaceae</taxon>
        <taxon>Niastella</taxon>
    </lineage>
</organism>
<evidence type="ECO:0000313" key="2">
    <source>
        <dbReference type="EMBL" id="OQP55612.1"/>
    </source>
</evidence>
<evidence type="ECO:0000256" key="1">
    <source>
        <dbReference type="SAM" id="Phobius"/>
    </source>
</evidence>
<keyword evidence="3" id="KW-1185">Reference proteome</keyword>